<dbReference type="Proteomes" id="UP001500889">
    <property type="component" value="Chromosome A"/>
</dbReference>
<accession>A0AAU9FVV3</accession>
<keyword evidence="1" id="KW-1133">Transmembrane helix</keyword>
<gene>
    <name evidence="2" type="ORF">DMAD_00296</name>
</gene>
<proteinExistence type="predicted"/>
<organism evidence="2 3">
    <name type="scientific">Drosophila madeirensis</name>
    <name type="common">Fruit fly</name>
    <dbReference type="NCBI Taxonomy" id="30013"/>
    <lineage>
        <taxon>Eukaryota</taxon>
        <taxon>Metazoa</taxon>
        <taxon>Ecdysozoa</taxon>
        <taxon>Arthropoda</taxon>
        <taxon>Hexapoda</taxon>
        <taxon>Insecta</taxon>
        <taxon>Pterygota</taxon>
        <taxon>Neoptera</taxon>
        <taxon>Endopterygota</taxon>
        <taxon>Diptera</taxon>
        <taxon>Brachycera</taxon>
        <taxon>Muscomorpha</taxon>
        <taxon>Ephydroidea</taxon>
        <taxon>Drosophilidae</taxon>
        <taxon>Drosophila</taxon>
        <taxon>Sophophora</taxon>
    </lineage>
</organism>
<feature type="transmembrane region" description="Helical" evidence="1">
    <location>
        <begin position="142"/>
        <end position="166"/>
    </location>
</feature>
<dbReference type="EMBL" id="AP029266">
    <property type="protein sequence ID" value="BFG00265.1"/>
    <property type="molecule type" value="Genomic_DNA"/>
</dbReference>
<keyword evidence="3" id="KW-1185">Reference proteome</keyword>
<sequence>MYRPIFPVQPFNDRASRMMHRMMVKASQDLPPVFYGDHRDSFNMMTYRRNMKQELKEYCSSAWMRYRSRDGLAENIKMMPLLIDIMQSCIEFAHLNLMMRQVSLSEMASLESNMAAFRKHVSMTPLYKKEQQQQQQQLKIKACIVIGLTIAMTVGLWAYTFMSYYYW</sequence>
<dbReference type="AlphaFoldDB" id="A0AAU9FVV3"/>
<reference evidence="2 3" key="1">
    <citation type="submission" date="2024-02" db="EMBL/GenBank/DDBJ databases">
        <title>A chromosome-level genome assembly of Drosophila madeirensis, a fruit fly species endemic to Madeira island.</title>
        <authorList>
            <person name="Tomihara K."/>
            <person name="Llopart A."/>
            <person name="Yamamoto D."/>
        </authorList>
    </citation>
    <scope>NUCLEOTIDE SEQUENCE [LARGE SCALE GENOMIC DNA]</scope>
    <source>
        <strain evidence="2 3">RF1</strain>
    </source>
</reference>
<evidence type="ECO:0000256" key="1">
    <source>
        <dbReference type="SAM" id="Phobius"/>
    </source>
</evidence>
<evidence type="ECO:0000313" key="3">
    <source>
        <dbReference type="Proteomes" id="UP001500889"/>
    </source>
</evidence>
<protein>
    <submittedName>
        <fullName evidence="2">Uncharacterized protein</fullName>
    </submittedName>
</protein>
<keyword evidence="1" id="KW-0812">Transmembrane</keyword>
<evidence type="ECO:0000313" key="2">
    <source>
        <dbReference type="EMBL" id="BFG00265.1"/>
    </source>
</evidence>
<name>A0AAU9FVV3_DROMD</name>
<keyword evidence="1" id="KW-0472">Membrane</keyword>